<feature type="chain" id="PRO_5022880337" evidence="1">
    <location>
        <begin position="18"/>
        <end position="303"/>
    </location>
</feature>
<comment type="caution">
    <text evidence="2">The sequence shown here is derived from an EMBL/GenBank/DDBJ whole genome shotgun (WGS) entry which is preliminary data.</text>
</comment>
<organism evidence="2 3">
    <name type="scientific">Fusarium oxysporum f. sp. cubense</name>
    <dbReference type="NCBI Taxonomy" id="61366"/>
    <lineage>
        <taxon>Eukaryota</taxon>
        <taxon>Fungi</taxon>
        <taxon>Dikarya</taxon>
        <taxon>Ascomycota</taxon>
        <taxon>Pezizomycotina</taxon>
        <taxon>Sordariomycetes</taxon>
        <taxon>Hypocreomycetidae</taxon>
        <taxon>Hypocreales</taxon>
        <taxon>Nectriaceae</taxon>
        <taxon>Fusarium</taxon>
        <taxon>Fusarium oxysporum species complex</taxon>
    </lineage>
</organism>
<reference evidence="2 3" key="1">
    <citation type="submission" date="2019-07" db="EMBL/GenBank/DDBJ databases">
        <title>The First High-Quality Draft Genome Sequence of the Causal Agent of the Current Panama Disease Epidemic.</title>
        <authorList>
            <person name="Warmington R.J."/>
            <person name="Kay W."/>
            <person name="Jeffries A."/>
            <person name="Bebber D."/>
            <person name="Moore K."/>
            <person name="Studholme D.J."/>
        </authorList>
    </citation>
    <scope>NUCLEOTIDE SEQUENCE [LARGE SCALE GENOMIC DNA]</scope>
    <source>
        <strain evidence="2 3">TR4</strain>
    </source>
</reference>
<feature type="signal peptide" evidence="1">
    <location>
        <begin position="1"/>
        <end position="17"/>
    </location>
</feature>
<name>A0A5C6SXD3_FUSOC</name>
<dbReference type="EMBL" id="VMNF01000008">
    <property type="protein sequence ID" value="TXC03086.1"/>
    <property type="molecule type" value="Genomic_DNA"/>
</dbReference>
<evidence type="ECO:0000313" key="3">
    <source>
        <dbReference type="Proteomes" id="UP000321331"/>
    </source>
</evidence>
<evidence type="ECO:0000256" key="1">
    <source>
        <dbReference type="SAM" id="SignalP"/>
    </source>
</evidence>
<sequence>MFILTFILGSICIKVQNYLGTPNTYDSVCMERIHLQIQRFNELAPKLDDIKIDTQNVAQESNDKEPSRALDAVYIPVDIATNLQQENQRLKQAISCEFDDQRLLQITTESEALPSHPENPSLWTRMTVPSKESCLVIRNYKLLDRLQKLQEPRKDIWAKVSGQFRQDLSKITYSICYASTQAEDLAQEAKTFDKPMLRRLQKVSVATYVLCQESRSDAQRVNELVDQLGVQLSLVEAAINNANGLRNIFSKKQGVKQLWKYLMAKSVTTEEELDNYEAELTMIGRSAIDMLDVGFVLPKPASL</sequence>
<protein>
    <submittedName>
        <fullName evidence="2">Uncharacterized protein</fullName>
    </submittedName>
</protein>
<gene>
    <name evidence="2" type="ORF">FocTR4_00015051</name>
</gene>
<proteinExistence type="predicted"/>
<accession>A0A5C6SXD3</accession>
<keyword evidence="1" id="KW-0732">Signal</keyword>
<dbReference type="Proteomes" id="UP000321331">
    <property type="component" value="Unassembled WGS sequence"/>
</dbReference>
<evidence type="ECO:0000313" key="2">
    <source>
        <dbReference type="EMBL" id="TXC03086.1"/>
    </source>
</evidence>
<dbReference type="AlphaFoldDB" id="A0A5C6SXD3"/>